<feature type="binding site" evidence="13">
    <location>
        <position position="694"/>
    </location>
    <ligand>
        <name>Zn(2+)</name>
        <dbReference type="ChEBI" id="CHEBI:29105"/>
    </ligand>
</feature>
<accession>A0A9W7EX52</accession>
<dbReference type="GO" id="GO:0009507">
    <property type="term" value="C:chloroplast"/>
    <property type="evidence" value="ECO:0007669"/>
    <property type="project" value="UniProtKB-SubCell"/>
</dbReference>
<evidence type="ECO:0000256" key="12">
    <source>
        <dbReference type="ARBA" id="ARBA00048300"/>
    </source>
</evidence>
<dbReference type="GO" id="GO:0005739">
    <property type="term" value="C:mitochondrion"/>
    <property type="evidence" value="ECO:0007669"/>
    <property type="project" value="UniProtKB-SubCell"/>
</dbReference>
<dbReference type="InterPro" id="IPR012947">
    <property type="entry name" value="tRNA_SAD"/>
</dbReference>
<dbReference type="NCBIfam" id="TIGR00344">
    <property type="entry name" value="alaS"/>
    <property type="match status" value="1"/>
</dbReference>
<dbReference type="Gene3D" id="3.30.980.10">
    <property type="entry name" value="Threonyl-trna Synthetase, Chain A, domain 2"/>
    <property type="match status" value="1"/>
</dbReference>
<dbReference type="PRINTS" id="PR00980">
    <property type="entry name" value="TRNASYNTHALA"/>
</dbReference>
<dbReference type="EC" id="6.1.1.7" evidence="13"/>
<keyword evidence="10 13" id="KW-0648">Protein biosynthesis</keyword>
<dbReference type="InterPro" id="IPR018164">
    <property type="entry name" value="Ala-tRNA-synth_IIc_N"/>
</dbReference>
<dbReference type="GO" id="GO:0070143">
    <property type="term" value="P:mitochondrial alanyl-tRNA aminoacylation"/>
    <property type="evidence" value="ECO:0007669"/>
    <property type="project" value="UniProtKB-UniRule"/>
</dbReference>
<keyword evidence="14" id="KW-0732">Signal</keyword>
<evidence type="ECO:0000256" key="2">
    <source>
        <dbReference type="ARBA" id="ARBA00008429"/>
    </source>
</evidence>
<feature type="binding site" evidence="13">
    <location>
        <position position="690"/>
    </location>
    <ligand>
        <name>Zn(2+)</name>
        <dbReference type="ChEBI" id="CHEBI:29105"/>
    </ligand>
</feature>
<keyword evidence="9 13" id="KW-0694">RNA-binding</keyword>
<dbReference type="SMART" id="SM00863">
    <property type="entry name" value="tRNA_SAD"/>
    <property type="match status" value="1"/>
</dbReference>
<keyword evidence="8 13" id="KW-0067">ATP-binding</keyword>
<name>A0A9W7EX52_9STRA</name>
<organism evidence="16 17">
    <name type="scientific">Triparma verrucosa</name>
    <dbReference type="NCBI Taxonomy" id="1606542"/>
    <lineage>
        <taxon>Eukaryota</taxon>
        <taxon>Sar</taxon>
        <taxon>Stramenopiles</taxon>
        <taxon>Ochrophyta</taxon>
        <taxon>Bolidophyceae</taxon>
        <taxon>Parmales</taxon>
        <taxon>Triparmaceae</taxon>
        <taxon>Triparma</taxon>
    </lineage>
</organism>
<dbReference type="SUPFAM" id="SSF55186">
    <property type="entry name" value="ThrRS/AlaRS common domain"/>
    <property type="match status" value="1"/>
</dbReference>
<dbReference type="FunFam" id="3.30.980.10:FF:000004">
    <property type="entry name" value="Alanine--tRNA ligase, cytoplasmic"/>
    <property type="match status" value="1"/>
</dbReference>
<dbReference type="AlphaFoldDB" id="A0A9W7EX52"/>
<feature type="binding site" evidence="13">
    <location>
        <position position="809"/>
    </location>
    <ligand>
        <name>Zn(2+)</name>
        <dbReference type="ChEBI" id="CHEBI:29105"/>
    </ligand>
</feature>
<evidence type="ECO:0000256" key="1">
    <source>
        <dbReference type="ARBA" id="ARBA00004229"/>
    </source>
</evidence>
<evidence type="ECO:0000256" key="6">
    <source>
        <dbReference type="ARBA" id="ARBA00022741"/>
    </source>
</evidence>
<dbReference type="Gene3D" id="3.30.930.10">
    <property type="entry name" value="Bira Bifunctional Protein, Domain 2"/>
    <property type="match status" value="1"/>
</dbReference>
<proteinExistence type="inferred from homology"/>
<dbReference type="InterPro" id="IPR023033">
    <property type="entry name" value="Ala_tRNA_ligase_euk/bac"/>
</dbReference>
<comment type="similarity">
    <text evidence="2">Belongs to the class-II aminoacyl-tRNA synthetase family. Alax-L subfamily.</text>
</comment>
<dbReference type="GO" id="GO:0002161">
    <property type="term" value="F:aminoacyl-tRNA deacylase activity"/>
    <property type="evidence" value="ECO:0007669"/>
    <property type="project" value="TreeGrafter"/>
</dbReference>
<evidence type="ECO:0000259" key="15">
    <source>
        <dbReference type="PROSITE" id="PS50860"/>
    </source>
</evidence>
<dbReference type="InterPro" id="IPR018162">
    <property type="entry name" value="Ala-tRNA-ligase_IIc_anticod-bd"/>
</dbReference>
<evidence type="ECO:0000256" key="4">
    <source>
        <dbReference type="ARBA" id="ARBA00022598"/>
    </source>
</evidence>
<keyword evidence="13" id="KW-0963">Cytoplasm</keyword>
<comment type="domain">
    <text evidence="13">Consists of three domains; the N-terminal catalytic domain, the editing domain and the C-terminal C-Ala domain. The editing domain removes incorrectly charged amino acids, while the C-Ala domain, along with tRNA(Ala), serves as a bridge to cooperatively bring together the editing and aminoacylation centers thus stimulating deacylation of misacylated tRNAs.</text>
</comment>
<dbReference type="HAMAP" id="MF_00036_B">
    <property type="entry name" value="Ala_tRNA_synth_B"/>
    <property type="match status" value="1"/>
</dbReference>
<evidence type="ECO:0000256" key="13">
    <source>
        <dbReference type="HAMAP-Rule" id="MF_03133"/>
    </source>
</evidence>
<dbReference type="Gene3D" id="3.10.310.40">
    <property type="match status" value="1"/>
</dbReference>
<dbReference type="GO" id="GO:0004813">
    <property type="term" value="F:alanine-tRNA ligase activity"/>
    <property type="evidence" value="ECO:0007669"/>
    <property type="project" value="UniProtKB-UniRule"/>
</dbReference>
<protein>
    <recommendedName>
        <fullName evidence="13">Alanine--tRNA ligase</fullName>
        <ecNumber evidence="13">6.1.1.7</ecNumber>
    </recommendedName>
    <alternativeName>
        <fullName evidence="13">Alanyl-tRNA synthetase</fullName>
        <shortName evidence="13">AlaRS</shortName>
    </alternativeName>
</protein>
<comment type="caution">
    <text evidence="16">The sequence shown here is derived from an EMBL/GenBank/DDBJ whole genome shotgun (WGS) entry which is preliminary data.</text>
</comment>
<dbReference type="InterPro" id="IPR050058">
    <property type="entry name" value="Ala-tRNA_ligase"/>
</dbReference>
<feature type="signal peptide" evidence="14">
    <location>
        <begin position="1"/>
        <end position="26"/>
    </location>
</feature>
<feature type="chain" id="PRO_5040961837" description="Alanine--tRNA ligase" evidence="14">
    <location>
        <begin position="27"/>
        <end position="1041"/>
    </location>
</feature>
<dbReference type="Pfam" id="PF01411">
    <property type="entry name" value="tRNA-synt_2c"/>
    <property type="match status" value="1"/>
</dbReference>
<dbReference type="SUPFAM" id="SSF101353">
    <property type="entry name" value="Putative anticodon-binding domain of alanyl-tRNA synthetase (AlaRS)"/>
    <property type="match status" value="1"/>
</dbReference>
<feature type="domain" description="Alanyl-transfer RNA synthetases family profile" evidence="15">
    <location>
        <begin position="93"/>
        <end position="846"/>
    </location>
</feature>
<dbReference type="CDD" id="cd00673">
    <property type="entry name" value="AlaRS_core"/>
    <property type="match status" value="1"/>
</dbReference>
<keyword evidence="13" id="KW-0496">Mitochondrion</keyword>
<evidence type="ECO:0000256" key="7">
    <source>
        <dbReference type="ARBA" id="ARBA00022833"/>
    </source>
</evidence>
<feature type="binding site" evidence="13">
    <location>
        <position position="813"/>
    </location>
    <ligand>
        <name>Zn(2+)</name>
        <dbReference type="ChEBI" id="CHEBI:29105"/>
    </ligand>
</feature>
<sequence>MLLYRTVSVVVVYICLALSISDFTEGFHLSAVVDGLIKRENTVHCTNNKYPEGYMMMNRLALTVPPKSLLSNRRLPPQTSTLLRSTSTTTPDWPTSLVRSTFLNYFTSLSHHPQPSSPVVPLSDPTLLFTNAGMNQFKPIFLGQASPTSQLGQLKKAVNSQKCIRAGGKHNDLEDVGRDTYHHTFFEMLGSWSFGDYFKEEAVYYAWDLLTRVYGLEEGRLYATYFEGDEGLGLPPDLEARDLWRKYLPDDRILASNAADNFWEMGDTGPCGPCTEIHYDRVGGRDASKLVNADDPDVIEIWNVVFIEFNKDETGLKPLPNKHIDTGMGLERLASLLQNKMSNYDIDVFQPLFSKIDSMSASGPYGGLVGEDDVTLRDTAYRAIADHARALSFAIADGAVPSNEGRGYVLRRILRRGVRYGQQILGCERGFFEHLVPVVVETFGEAYPELVAKEKDIVEIIRDEEKAFGTMLDRGITYFDDLKVELAKKKRTEVSGTESFFMYDTLGFPIDLTELMAEEAGLTVDAAGFESEMKAQKERSRMDRKMKKMGASGQIVLELIAEQTSYLAKEMGVETTDDTSKYGYESVEGKVKAIFDGGDTETFGFIEGAGAGDYVGIITDKTSFYAESGGQEADLGEIALGDGAVMDVTDVQVFGGFVLHIGTLDGDVKVGDSSKTNVDYDRRSDIVPNHTTTHILNQALREVLGDTVDQRGSLVTHEKLRFDFTAKKALKVDQLEKVESFVKGVIDKKLPVYDEVVALSDAKKIAGVRAVFGEIYPDPVRVVSVGNSVATMLSNPGSSEWSQNSIEFCGGVHVSNTGDAEDFVVVEETAVSKGIRRIVGVTKGAARECRDLALTFESKLSAAEGRASGLQLDEVEEAEHAGAALRKELDGITISSAVKTEMRARLEKMGKSILQLKKAEAGKKLNAVLTDVRASVVDKTVVAESFKGIDGKAGQKIVEAVKKVNPDCAYFGVIESDEGGGKIAAFCSVPEGRGSAGEWLKGVLGEFGGRGGGTEAFASGQATGVVDVKEVLKAAEKAELS</sequence>
<keyword evidence="4 13" id="KW-0436">Ligase</keyword>
<dbReference type="InterPro" id="IPR018165">
    <property type="entry name" value="Ala-tRNA-synth_IIc_core"/>
</dbReference>
<keyword evidence="11 13" id="KW-0030">Aminoacyl-tRNA synthetase</keyword>
<evidence type="ECO:0000256" key="11">
    <source>
        <dbReference type="ARBA" id="ARBA00023146"/>
    </source>
</evidence>
<dbReference type="InterPro" id="IPR002318">
    <property type="entry name" value="Ala-tRNA-lgiase_IIc"/>
</dbReference>
<dbReference type="PROSITE" id="PS50860">
    <property type="entry name" value="AA_TRNA_LIGASE_II_ALA"/>
    <property type="match status" value="1"/>
</dbReference>
<dbReference type="PANTHER" id="PTHR11777">
    <property type="entry name" value="ALANYL-TRNA SYNTHETASE"/>
    <property type="match status" value="1"/>
</dbReference>
<keyword evidence="5 13" id="KW-0479">Metal-binding</keyword>
<comment type="cofactor">
    <cofactor evidence="13">
        <name>Zn(2+)</name>
        <dbReference type="ChEBI" id="CHEBI:29105"/>
    </cofactor>
    <text evidence="13">Binds 1 zinc ion per subunit.</text>
</comment>
<reference evidence="17" key="1">
    <citation type="journal article" date="2023" name="Commun. Biol.">
        <title>Genome analysis of Parmales, the sister group of diatoms, reveals the evolutionary specialization of diatoms from phago-mixotrophs to photoautotrophs.</title>
        <authorList>
            <person name="Ban H."/>
            <person name="Sato S."/>
            <person name="Yoshikawa S."/>
            <person name="Yamada K."/>
            <person name="Nakamura Y."/>
            <person name="Ichinomiya M."/>
            <person name="Sato N."/>
            <person name="Blanc-Mathieu R."/>
            <person name="Endo H."/>
            <person name="Kuwata A."/>
            <person name="Ogata H."/>
        </authorList>
    </citation>
    <scope>NUCLEOTIDE SEQUENCE [LARGE SCALE GENOMIC DNA]</scope>
    <source>
        <strain evidence="17">NIES 3699</strain>
    </source>
</reference>
<comment type="function">
    <text evidence="13">Catalyzes the attachment of alanine to tRNA(Ala) in a two-step reaction: alanine is first activated by ATP to form Ala-AMP and then transferred to the acceptor end of tRNA(Ala). Also edits incorrectly charged tRNA(Ala) via its editing domain.</text>
</comment>
<evidence type="ECO:0000256" key="3">
    <source>
        <dbReference type="ARBA" id="ARBA00022555"/>
    </source>
</evidence>
<keyword evidence="7 13" id="KW-0862">Zinc</keyword>
<evidence type="ECO:0000313" key="16">
    <source>
        <dbReference type="EMBL" id="GMH93058.1"/>
    </source>
</evidence>
<dbReference type="FunFam" id="3.30.930.10:FF:000011">
    <property type="entry name" value="Alanine--tRNA ligase, cytoplasmic"/>
    <property type="match status" value="1"/>
</dbReference>
<comment type="subunit">
    <text evidence="13">Monomer.</text>
</comment>
<keyword evidence="17" id="KW-1185">Reference proteome</keyword>
<evidence type="ECO:0000256" key="14">
    <source>
        <dbReference type="SAM" id="SignalP"/>
    </source>
</evidence>
<comment type="subcellular location">
    <subcellularLocation>
        <location evidence="13">Mitochondrion</location>
    </subcellularLocation>
    <subcellularLocation>
        <location evidence="13">Cytoplasm</location>
    </subcellularLocation>
    <subcellularLocation>
        <location evidence="1">Plastid</location>
        <location evidence="1">Chloroplast</location>
    </subcellularLocation>
</comment>
<dbReference type="GO" id="GO:0000049">
    <property type="term" value="F:tRNA binding"/>
    <property type="evidence" value="ECO:0007669"/>
    <property type="project" value="UniProtKB-KW"/>
</dbReference>
<dbReference type="PANTHER" id="PTHR11777:SF9">
    <property type="entry name" value="ALANINE--TRNA LIGASE, CYTOPLASMIC"/>
    <property type="match status" value="1"/>
</dbReference>
<evidence type="ECO:0000256" key="5">
    <source>
        <dbReference type="ARBA" id="ARBA00022723"/>
    </source>
</evidence>
<dbReference type="Proteomes" id="UP001165160">
    <property type="component" value="Unassembled WGS sequence"/>
</dbReference>
<keyword evidence="6 13" id="KW-0547">Nucleotide-binding</keyword>
<evidence type="ECO:0000256" key="10">
    <source>
        <dbReference type="ARBA" id="ARBA00022917"/>
    </source>
</evidence>
<dbReference type="GO" id="GO:0005524">
    <property type="term" value="F:ATP binding"/>
    <property type="evidence" value="ECO:0007669"/>
    <property type="project" value="UniProtKB-UniRule"/>
</dbReference>
<dbReference type="SUPFAM" id="SSF50447">
    <property type="entry name" value="Translation proteins"/>
    <property type="match status" value="1"/>
</dbReference>
<comment type="catalytic activity">
    <reaction evidence="12 13">
        <text>tRNA(Ala) + L-alanine + ATP = L-alanyl-tRNA(Ala) + AMP + diphosphate</text>
        <dbReference type="Rhea" id="RHEA:12540"/>
        <dbReference type="Rhea" id="RHEA-COMP:9657"/>
        <dbReference type="Rhea" id="RHEA-COMP:9923"/>
        <dbReference type="ChEBI" id="CHEBI:30616"/>
        <dbReference type="ChEBI" id="CHEBI:33019"/>
        <dbReference type="ChEBI" id="CHEBI:57972"/>
        <dbReference type="ChEBI" id="CHEBI:78442"/>
        <dbReference type="ChEBI" id="CHEBI:78497"/>
        <dbReference type="ChEBI" id="CHEBI:456215"/>
        <dbReference type="EC" id="6.1.1.7"/>
    </reaction>
</comment>
<dbReference type="SUPFAM" id="SSF55681">
    <property type="entry name" value="Class II aaRS and biotin synthetases"/>
    <property type="match status" value="1"/>
</dbReference>
<dbReference type="GO" id="GO:0008270">
    <property type="term" value="F:zinc ion binding"/>
    <property type="evidence" value="ECO:0007669"/>
    <property type="project" value="UniProtKB-UniRule"/>
</dbReference>
<dbReference type="Gene3D" id="2.40.30.130">
    <property type="match status" value="1"/>
</dbReference>
<dbReference type="InterPro" id="IPR009000">
    <property type="entry name" value="Transl_B-barrel_sf"/>
</dbReference>
<evidence type="ECO:0000313" key="17">
    <source>
        <dbReference type="Proteomes" id="UP001165160"/>
    </source>
</evidence>
<dbReference type="EMBL" id="BRXX01000134">
    <property type="protein sequence ID" value="GMH93058.1"/>
    <property type="molecule type" value="Genomic_DNA"/>
</dbReference>
<evidence type="ECO:0000256" key="9">
    <source>
        <dbReference type="ARBA" id="ARBA00022884"/>
    </source>
</evidence>
<dbReference type="Pfam" id="PF07973">
    <property type="entry name" value="tRNA_SAD"/>
    <property type="match status" value="1"/>
</dbReference>
<dbReference type="InterPro" id="IPR018163">
    <property type="entry name" value="Thr/Ala-tRNA-synth_IIc_edit"/>
</dbReference>
<evidence type="ECO:0000256" key="8">
    <source>
        <dbReference type="ARBA" id="ARBA00022840"/>
    </source>
</evidence>
<gene>
    <name evidence="16" type="ORF">TrVE_jg7789</name>
</gene>
<dbReference type="InterPro" id="IPR045864">
    <property type="entry name" value="aa-tRNA-synth_II/BPL/LPL"/>
</dbReference>
<keyword evidence="3 13" id="KW-0820">tRNA-binding</keyword>